<dbReference type="OrthoDB" id="9988765at2759"/>
<dbReference type="PANTHER" id="PTHR36451">
    <property type="entry name" value="PAPS-DEPENDENT SULFOTRANSFERASE STF3"/>
    <property type="match status" value="1"/>
</dbReference>
<dbReference type="Gene3D" id="3.40.50.300">
    <property type="entry name" value="P-loop containing nucleotide triphosphate hydrolases"/>
    <property type="match status" value="1"/>
</dbReference>
<name>A0A7I8V8A0_9ANNE</name>
<dbReference type="AlphaFoldDB" id="A0A7I8V8A0"/>
<gene>
    <name evidence="1" type="ORF">DGYR_LOCUS1638</name>
</gene>
<dbReference type="InterPro" id="IPR027417">
    <property type="entry name" value="P-loop_NTPase"/>
</dbReference>
<dbReference type="InterPro" id="IPR052736">
    <property type="entry name" value="Stf3_sulfotransferase"/>
</dbReference>
<proteinExistence type="predicted"/>
<dbReference type="EMBL" id="CAJFCJ010000002">
    <property type="protein sequence ID" value="CAD5112509.1"/>
    <property type="molecule type" value="Genomic_DNA"/>
</dbReference>
<protein>
    <submittedName>
        <fullName evidence="1">Uncharacterized protein</fullName>
    </submittedName>
</protein>
<dbReference type="SUPFAM" id="SSF52540">
    <property type="entry name" value="P-loop containing nucleoside triphosphate hydrolases"/>
    <property type="match status" value="1"/>
</dbReference>
<evidence type="ECO:0000313" key="1">
    <source>
        <dbReference type="EMBL" id="CAD5112509.1"/>
    </source>
</evidence>
<sequence>MANQFISFLVLSIKFVIDNVGALLSLLNIHLIPLNYEQAIKGMNKVHYEHIKKDKFFMKNLKLMMNGLSNASDITLTGRFIYYNQLYDVIKSRYNFDNYVKENPKVRNVDIKNPVFIVTLPRTGSTFMHVTMQQDKRWYCPEVWLQNVLVPPPSNPLSESDNKVIKEVDWRLGIAKYLWGKRIESAHPLFARSPEDILMNLMCVGAQFYMAMVINNLDDYMDYLMNLDKSTWVEMYRSIKLMMQCYMYNYPTERLLTMSHSPYTNVAALLEVFPDAKIVTIHRDPAKSLASITSLLGMSSSQFFSIFGRDLKVMGDNVSDMCLKGTNLLLEQREELEEKDKTENRFIDVYFKDIVRNPMETFKDLYEKLEMPWTDEWERTCKTYITSQREHKKGTHSYKDNLIRKEYYHKQFSDYIKKFSIELNL</sequence>
<reference evidence="1 2" key="1">
    <citation type="submission" date="2020-08" db="EMBL/GenBank/DDBJ databases">
        <authorList>
            <person name="Hejnol A."/>
        </authorList>
    </citation>
    <scope>NUCLEOTIDE SEQUENCE [LARGE SCALE GENOMIC DNA]</scope>
</reference>
<accession>A0A7I8V8A0</accession>
<evidence type="ECO:0000313" key="2">
    <source>
        <dbReference type="Proteomes" id="UP000549394"/>
    </source>
</evidence>
<comment type="caution">
    <text evidence="1">The sequence shown here is derived from an EMBL/GenBank/DDBJ whole genome shotgun (WGS) entry which is preliminary data.</text>
</comment>
<dbReference type="PANTHER" id="PTHR36451:SF1">
    <property type="entry name" value="OMEGA-HYDROXY-BETA-DIHYDROMENAQUINONE-9 SULFOTRANSFERASE STF3"/>
    <property type="match status" value="1"/>
</dbReference>
<organism evidence="1 2">
    <name type="scientific">Dimorphilus gyrociliatus</name>
    <dbReference type="NCBI Taxonomy" id="2664684"/>
    <lineage>
        <taxon>Eukaryota</taxon>
        <taxon>Metazoa</taxon>
        <taxon>Spiralia</taxon>
        <taxon>Lophotrochozoa</taxon>
        <taxon>Annelida</taxon>
        <taxon>Polychaeta</taxon>
        <taxon>Polychaeta incertae sedis</taxon>
        <taxon>Dinophilidae</taxon>
        <taxon>Dimorphilus</taxon>
    </lineage>
</organism>
<dbReference type="Proteomes" id="UP000549394">
    <property type="component" value="Unassembled WGS sequence"/>
</dbReference>
<keyword evidence="2" id="KW-1185">Reference proteome</keyword>
<dbReference type="Pfam" id="PF13469">
    <property type="entry name" value="Sulfotransfer_3"/>
    <property type="match status" value="1"/>
</dbReference>